<feature type="non-terminal residue" evidence="1">
    <location>
        <position position="1"/>
    </location>
</feature>
<accession>A0A1B6HR14</accession>
<proteinExistence type="predicted"/>
<feature type="non-terminal residue" evidence="1">
    <location>
        <position position="110"/>
    </location>
</feature>
<dbReference type="EMBL" id="GECU01030584">
    <property type="protein sequence ID" value="JAS77122.1"/>
    <property type="molecule type" value="Transcribed_RNA"/>
</dbReference>
<evidence type="ECO:0000313" key="1">
    <source>
        <dbReference type="EMBL" id="JAS77122.1"/>
    </source>
</evidence>
<dbReference type="AlphaFoldDB" id="A0A1B6HR14"/>
<gene>
    <name evidence="1" type="ORF">g.58587</name>
</gene>
<name>A0A1B6HR14_9HEMI</name>
<sequence length="110" mass="11900">SPQNMFTLKDVLGLEKIVALKRDVVVLMDIEEAAASRAPVLFAQVGRSLEIGPGKLCNYPIGPQRNSIEICRLIDSDTEWIVSSPNAAGQVRITDAAGSRCVGYNTLEAR</sequence>
<protein>
    <submittedName>
        <fullName evidence="1">Uncharacterized protein</fullName>
    </submittedName>
</protein>
<organism evidence="1">
    <name type="scientific">Homalodisca liturata</name>
    <dbReference type="NCBI Taxonomy" id="320908"/>
    <lineage>
        <taxon>Eukaryota</taxon>
        <taxon>Metazoa</taxon>
        <taxon>Ecdysozoa</taxon>
        <taxon>Arthropoda</taxon>
        <taxon>Hexapoda</taxon>
        <taxon>Insecta</taxon>
        <taxon>Pterygota</taxon>
        <taxon>Neoptera</taxon>
        <taxon>Paraneoptera</taxon>
        <taxon>Hemiptera</taxon>
        <taxon>Auchenorrhyncha</taxon>
        <taxon>Membracoidea</taxon>
        <taxon>Cicadellidae</taxon>
        <taxon>Cicadellinae</taxon>
        <taxon>Proconiini</taxon>
        <taxon>Homalodisca</taxon>
    </lineage>
</organism>
<reference evidence="1" key="1">
    <citation type="submission" date="2015-11" db="EMBL/GenBank/DDBJ databases">
        <title>De novo transcriptome assembly of four potential Pierce s Disease insect vectors from Arizona vineyards.</title>
        <authorList>
            <person name="Tassone E.E."/>
        </authorList>
    </citation>
    <scope>NUCLEOTIDE SEQUENCE</scope>
</reference>